<evidence type="ECO:0000313" key="3">
    <source>
        <dbReference type="Proteomes" id="UP001153076"/>
    </source>
</evidence>
<feature type="region of interest" description="Disordered" evidence="1">
    <location>
        <begin position="1"/>
        <end position="74"/>
    </location>
</feature>
<comment type="caution">
    <text evidence="2">The sequence shown here is derived from an EMBL/GenBank/DDBJ whole genome shotgun (WGS) entry which is preliminary data.</text>
</comment>
<proteinExistence type="predicted"/>
<accession>A0A9Q1QDU1</accession>
<dbReference type="Proteomes" id="UP001153076">
    <property type="component" value="Unassembled WGS sequence"/>
</dbReference>
<organism evidence="2 3">
    <name type="scientific">Carnegiea gigantea</name>
    <dbReference type="NCBI Taxonomy" id="171969"/>
    <lineage>
        <taxon>Eukaryota</taxon>
        <taxon>Viridiplantae</taxon>
        <taxon>Streptophyta</taxon>
        <taxon>Embryophyta</taxon>
        <taxon>Tracheophyta</taxon>
        <taxon>Spermatophyta</taxon>
        <taxon>Magnoliopsida</taxon>
        <taxon>eudicotyledons</taxon>
        <taxon>Gunneridae</taxon>
        <taxon>Pentapetalae</taxon>
        <taxon>Caryophyllales</taxon>
        <taxon>Cactineae</taxon>
        <taxon>Cactaceae</taxon>
        <taxon>Cactoideae</taxon>
        <taxon>Echinocereeae</taxon>
        <taxon>Carnegiea</taxon>
    </lineage>
</organism>
<dbReference type="EMBL" id="JAKOGI010000277">
    <property type="protein sequence ID" value="KAJ8437851.1"/>
    <property type="molecule type" value="Genomic_DNA"/>
</dbReference>
<evidence type="ECO:0000256" key="1">
    <source>
        <dbReference type="SAM" id="MobiDB-lite"/>
    </source>
</evidence>
<keyword evidence="3" id="KW-1185">Reference proteome</keyword>
<protein>
    <submittedName>
        <fullName evidence="2">Uncharacterized protein</fullName>
    </submittedName>
</protein>
<reference evidence="2" key="1">
    <citation type="submission" date="2022-04" db="EMBL/GenBank/DDBJ databases">
        <title>Carnegiea gigantea Genome sequencing and assembly v2.</title>
        <authorList>
            <person name="Copetti D."/>
            <person name="Sanderson M.J."/>
            <person name="Burquez A."/>
            <person name="Wojciechowski M.F."/>
        </authorList>
    </citation>
    <scope>NUCLEOTIDE SEQUENCE</scope>
    <source>
        <strain evidence="2">SGP5-SGP5p</strain>
        <tissue evidence="2">Aerial part</tissue>
    </source>
</reference>
<feature type="compositionally biased region" description="Basic residues" evidence="1">
    <location>
        <begin position="1"/>
        <end position="16"/>
    </location>
</feature>
<evidence type="ECO:0000313" key="2">
    <source>
        <dbReference type="EMBL" id="KAJ8437851.1"/>
    </source>
</evidence>
<dbReference type="AlphaFoldDB" id="A0A9Q1QDU1"/>
<gene>
    <name evidence="2" type="ORF">Cgig2_000405</name>
</gene>
<name>A0A9Q1QDU1_9CARY</name>
<feature type="compositionally biased region" description="Basic residues" evidence="1">
    <location>
        <begin position="25"/>
        <end position="37"/>
    </location>
</feature>
<feature type="compositionally biased region" description="Polar residues" evidence="1">
    <location>
        <begin position="40"/>
        <end position="52"/>
    </location>
</feature>
<sequence length="261" mass="28796">MSNNHRAKSTKKRKKPTASLISSRPFRRARTRIKKPKFLSLSNTQLQMLSKTSNNSNNNSSRKKQLDLFQEGPGPTTLTGLLNGAVSSTTSSELSHDVAYGAEDSVNSAMLLVRTAMRRSGEREGSEEERWVSIRAEFAGGGGEEDVTSGGRGLWLRLKLDYEVVLNAWSGSGKGPFYVKAQDEEEEGERPQTVPDLRFEQYGVVPFFIFGKRLHEIFHPLLDTKCHRTHWPQVAGGMPPTGNPPLGFEGGCGAWGGEEVC</sequence>